<evidence type="ECO:0000256" key="1">
    <source>
        <dbReference type="SAM" id="MobiDB-lite"/>
    </source>
</evidence>
<evidence type="ECO:0000313" key="2">
    <source>
        <dbReference type="EMBL" id="KAJ7035314.1"/>
    </source>
</evidence>
<dbReference type="Proteomes" id="UP001218188">
    <property type="component" value="Unassembled WGS sequence"/>
</dbReference>
<gene>
    <name evidence="2" type="ORF">C8F04DRAFT_536021</name>
</gene>
<comment type="caution">
    <text evidence="2">The sequence shown here is derived from an EMBL/GenBank/DDBJ whole genome shotgun (WGS) entry which is preliminary data.</text>
</comment>
<organism evidence="2 3">
    <name type="scientific">Mycena alexandri</name>
    <dbReference type="NCBI Taxonomy" id="1745969"/>
    <lineage>
        <taxon>Eukaryota</taxon>
        <taxon>Fungi</taxon>
        <taxon>Dikarya</taxon>
        <taxon>Basidiomycota</taxon>
        <taxon>Agaricomycotina</taxon>
        <taxon>Agaricomycetes</taxon>
        <taxon>Agaricomycetidae</taxon>
        <taxon>Agaricales</taxon>
        <taxon>Marasmiineae</taxon>
        <taxon>Mycenaceae</taxon>
        <taxon>Mycena</taxon>
    </lineage>
</organism>
<dbReference type="EMBL" id="JARJCM010000051">
    <property type="protein sequence ID" value="KAJ7035314.1"/>
    <property type="molecule type" value="Genomic_DNA"/>
</dbReference>
<feature type="region of interest" description="Disordered" evidence="1">
    <location>
        <begin position="28"/>
        <end position="48"/>
    </location>
</feature>
<accession>A0AAD6SWG0</accession>
<feature type="compositionally biased region" description="Polar residues" evidence="1">
    <location>
        <begin position="63"/>
        <end position="81"/>
    </location>
</feature>
<feature type="compositionally biased region" description="Low complexity" evidence="1">
    <location>
        <begin position="208"/>
        <end position="228"/>
    </location>
</feature>
<proteinExistence type="predicted"/>
<sequence>MATQTNRTYSDFFASGLRAMSGMSYRGPFASSASPVPPSTPSNALNSSGRYDVLRSFARRSRTMSSPTSASMFEYTTPTTSTRHKRRSSIVDLPARLLGRMPPCSDICSMPSKSSDRAQNAHNLPLNSTSYEKIRPVIDPFDASPYSSSFFIDFVETTPSPVSIPTPTPRRAHNQRQRPQSFLLLGEPTKISSYLHLPFRRERPSSIQSMPLPRPSQSRRSSFQYRPPSSDKYDRSWALEEEEDSDLSFSPGWSDDVEAVYDPAATIDWRQFHNDLLHED</sequence>
<dbReference type="AlphaFoldDB" id="A0AAD6SWG0"/>
<feature type="region of interest" description="Disordered" evidence="1">
    <location>
        <begin position="62"/>
        <end position="88"/>
    </location>
</feature>
<evidence type="ECO:0000313" key="3">
    <source>
        <dbReference type="Proteomes" id="UP001218188"/>
    </source>
</evidence>
<reference evidence="2" key="1">
    <citation type="submission" date="2023-03" db="EMBL/GenBank/DDBJ databases">
        <title>Massive genome expansion in bonnet fungi (Mycena s.s.) driven by repeated elements and novel gene families across ecological guilds.</title>
        <authorList>
            <consortium name="Lawrence Berkeley National Laboratory"/>
            <person name="Harder C.B."/>
            <person name="Miyauchi S."/>
            <person name="Viragh M."/>
            <person name="Kuo A."/>
            <person name="Thoen E."/>
            <person name="Andreopoulos B."/>
            <person name="Lu D."/>
            <person name="Skrede I."/>
            <person name="Drula E."/>
            <person name="Henrissat B."/>
            <person name="Morin E."/>
            <person name="Kohler A."/>
            <person name="Barry K."/>
            <person name="LaButti K."/>
            <person name="Morin E."/>
            <person name="Salamov A."/>
            <person name="Lipzen A."/>
            <person name="Mereny Z."/>
            <person name="Hegedus B."/>
            <person name="Baldrian P."/>
            <person name="Stursova M."/>
            <person name="Weitz H."/>
            <person name="Taylor A."/>
            <person name="Grigoriev I.V."/>
            <person name="Nagy L.G."/>
            <person name="Martin F."/>
            <person name="Kauserud H."/>
        </authorList>
    </citation>
    <scope>NUCLEOTIDE SEQUENCE</scope>
    <source>
        <strain evidence="2">CBHHK200</strain>
    </source>
</reference>
<protein>
    <submittedName>
        <fullName evidence="2">Uncharacterized protein</fullName>
    </submittedName>
</protein>
<feature type="region of interest" description="Disordered" evidence="1">
    <location>
        <begin position="205"/>
        <end position="253"/>
    </location>
</feature>
<feature type="compositionally biased region" description="Basic and acidic residues" evidence="1">
    <location>
        <begin position="229"/>
        <end position="238"/>
    </location>
</feature>
<keyword evidence="3" id="KW-1185">Reference proteome</keyword>
<name>A0AAD6SWG0_9AGAR</name>
<feature type="region of interest" description="Disordered" evidence="1">
    <location>
        <begin position="161"/>
        <end position="183"/>
    </location>
</feature>